<keyword evidence="12" id="KW-0812">Transmembrane</keyword>
<keyword evidence="8 15" id="KW-0418">Kinase</keyword>
<dbReference type="PANTHER" id="PTHR42878:SF7">
    <property type="entry name" value="SENSOR HISTIDINE KINASE GLRK"/>
    <property type="match status" value="1"/>
</dbReference>
<dbReference type="Gene3D" id="3.30.565.10">
    <property type="entry name" value="Histidine kinase-like ATPase, C-terminal domain"/>
    <property type="match status" value="1"/>
</dbReference>
<dbReference type="InterPro" id="IPR004358">
    <property type="entry name" value="Sig_transdc_His_kin-like_C"/>
</dbReference>
<evidence type="ECO:0000256" key="7">
    <source>
        <dbReference type="ARBA" id="ARBA00022741"/>
    </source>
</evidence>
<evidence type="ECO:0000256" key="8">
    <source>
        <dbReference type="ARBA" id="ARBA00022777"/>
    </source>
</evidence>
<evidence type="ECO:0000256" key="11">
    <source>
        <dbReference type="ARBA" id="ARBA00023136"/>
    </source>
</evidence>
<feature type="domain" description="Histidine kinase" evidence="13">
    <location>
        <begin position="260"/>
        <end position="495"/>
    </location>
</feature>
<dbReference type="CDD" id="cd00082">
    <property type="entry name" value="HisKA"/>
    <property type="match status" value="1"/>
</dbReference>
<dbReference type="EC" id="2.7.13.3" evidence="3"/>
<keyword evidence="10" id="KW-0902">Two-component regulatory system</keyword>
<keyword evidence="6" id="KW-0808">Transferase</keyword>
<evidence type="ECO:0000313" key="15">
    <source>
        <dbReference type="EMBL" id="SDF19252.1"/>
    </source>
</evidence>
<dbReference type="Gene3D" id="6.10.340.10">
    <property type="match status" value="1"/>
</dbReference>
<keyword evidence="11 12" id="KW-0472">Membrane</keyword>
<dbReference type="Pfam" id="PF02518">
    <property type="entry name" value="HATPase_c"/>
    <property type="match status" value="1"/>
</dbReference>
<evidence type="ECO:0000256" key="4">
    <source>
        <dbReference type="ARBA" id="ARBA00022475"/>
    </source>
</evidence>
<keyword evidence="16" id="KW-1185">Reference proteome</keyword>
<dbReference type="EMBL" id="FNBG01000007">
    <property type="protein sequence ID" value="SDF19252.1"/>
    <property type="molecule type" value="Genomic_DNA"/>
</dbReference>
<dbReference type="CDD" id="cd06225">
    <property type="entry name" value="HAMP"/>
    <property type="match status" value="1"/>
</dbReference>
<dbReference type="InterPro" id="IPR005467">
    <property type="entry name" value="His_kinase_dom"/>
</dbReference>
<dbReference type="SUPFAM" id="SSF47384">
    <property type="entry name" value="Homodimeric domain of signal transducing histidine kinase"/>
    <property type="match status" value="1"/>
</dbReference>
<feature type="domain" description="HAMP" evidence="14">
    <location>
        <begin position="193"/>
        <end position="245"/>
    </location>
</feature>
<dbReference type="Gene3D" id="1.10.287.130">
    <property type="match status" value="1"/>
</dbReference>
<keyword evidence="12" id="KW-1133">Transmembrane helix</keyword>
<dbReference type="Proteomes" id="UP000198972">
    <property type="component" value="Unassembled WGS sequence"/>
</dbReference>
<organism evidence="15 16">
    <name type="scientific">Fontibacillus panacisegetis</name>
    <dbReference type="NCBI Taxonomy" id="670482"/>
    <lineage>
        <taxon>Bacteria</taxon>
        <taxon>Bacillati</taxon>
        <taxon>Bacillota</taxon>
        <taxon>Bacilli</taxon>
        <taxon>Bacillales</taxon>
        <taxon>Paenibacillaceae</taxon>
        <taxon>Fontibacillus</taxon>
    </lineage>
</organism>
<dbReference type="PANTHER" id="PTHR42878">
    <property type="entry name" value="TWO-COMPONENT HISTIDINE KINASE"/>
    <property type="match status" value="1"/>
</dbReference>
<dbReference type="GO" id="GO:0030295">
    <property type="term" value="F:protein kinase activator activity"/>
    <property type="evidence" value="ECO:0007669"/>
    <property type="project" value="TreeGrafter"/>
</dbReference>
<dbReference type="PROSITE" id="PS50885">
    <property type="entry name" value="HAMP"/>
    <property type="match status" value="1"/>
</dbReference>
<dbReference type="GO" id="GO:0000155">
    <property type="term" value="F:phosphorelay sensor kinase activity"/>
    <property type="evidence" value="ECO:0007669"/>
    <property type="project" value="InterPro"/>
</dbReference>
<dbReference type="GO" id="GO:0000156">
    <property type="term" value="F:phosphorelay response regulator activity"/>
    <property type="evidence" value="ECO:0007669"/>
    <property type="project" value="TreeGrafter"/>
</dbReference>
<comment type="subcellular location">
    <subcellularLocation>
        <location evidence="2">Cell membrane</location>
        <topology evidence="2">Multi-pass membrane protein</topology>
    </subcellularLocation>
</comment>
<evidence type="ECO:0000259" key="13">
    <source>
        <dbReference type="PROSITE" id="PS50109"/>
    </source>
</evidence>
<dbReference type="SUPFAM" id="SSF158472">
    <property type="entry name" value="HAMP domain-like"/>
    <property type="match status" value="1"/>
</dbReference>
<dbReference type="InterPro" id="IPR036097">
    <property type="entry name" value="HisK_dim/P_sf"/>
</dbReference>
<reference evidence="15 16" key="1">
    <citation type="submission" date="2016-10" db="EMBL/GenBank/DDBJ databases">
        <authorList>
            <person name="de Groot N.N."/>
        </authorList>
    </citation>
    <scope>NUCLEOTIDE SEQUENCE [LARGE SCALE GENOMIC DNA]</scope>
    <source>
        <strain evidence="15 16">DSM 28129</strain>
    </source>
</reference>
<dbReference type="InterPro" id="IPR036890">
    <property type="entry name" value="HATPase_C_sf"/>
</dbReference>
<evidence type="ECO:0000256" key="12">
    <source>
        <dbReference type="SAM" id="Phobius"/>
    </source>
</evidence>
<evidence type="ECO:0000259" key="14">
    <source>
        <dbReference type="PROSITE" id="PS50885"/>
    </source>
</evidence>
<proteinExistence type="predicted"/>
<dbReference type="PROSITE" id="PS50109">
    <property type="entry name" value="HIS_KIN"/>
    <property type="match status" value="1"/>
</dbReference>
<keyword evidence="9" id="KW-0067">ATP-binding</keyword>
<evidence type="ECO:0000313" key="16">
    <source>
        <dbReference type="Proteomes" id="UP000198972"/>
    </source>
</evidence>
<dbReference type="PROSITE" id="PS51257">
    <property type="entry name" value="PROKAR_LIPOPROTEIN"/>
    <property type="match status" value="1"/>
</dbReference>
<dbReference type="SUPFAM" id="SSF55874">
    <property type="entry name" value="ATPase domain of HSP90 chaperone/DNA topoisomerase II/histidine kinase"/>
    <property type="match status" value="1"/>
</dbReference>
<keyword evidence="5" id="KW-0597">Phosphoprotein</keyword>
<accession>A0A1G7J2N0</accession>
<evidence type="ECO:0000256" key="5">
    <source>
        <dbReference type="ARBA" id="ARBA00022553"/>
    </source>
</evidence>
<dbReference type="SMART" id="SM00387">
    <property type="entry name" value="HATPase_c"/>
    <property type="match status" value="1"/>
</dbReference>
<dbReference type="STRING" id="670482.SAMN04488542_1073"/>
<dbReference type="AlphaFoldDB" id="A0A1G7J2N0"/>
<evidence type="ECO:0000256" key="6">
    <source>
        <dbReference type="ARBA" id="ARBA00022679"/>
    </source>
</evidence>
<dbReference type="OrthoDB" id="335833at2"/>
<name>A0A1G7J2N0_9BACL</name>
<dbReference type="InterPro" id="IPR050351">
    <property type="entry name" value="BphY/WalK/GraS-like"/>
</dbReference>
<dbReference type="GO" id="GO:0005886">
    <property type="term" value="C:plasma membrane"/>
    <property type="evidence" value="ECO:0007669"/>
    <property type="project" value="UniProtKB-SubCell"/>
</dbReference>
<dbReference type="GO" id="GO:0005524">
    <property type="term" value="F:ATP binding"/>
    <property type="evidence" value="ECO:0007669"/>
    <property type="project" value="UniProtKB-KW"/>
</dbReference>
<evidence type="ECO:0000256" key="9">
    <source>
        <dbReference type="ARBA" id="ARBA00022840"/>
    </source>
</evidence>
<evidence type="ECO:0000256" key="3">
    <source>
        <dbReference type="ARBA" id="ARBA00012438"/>
    </source>
</evidence>
<gene>
    <name evidence="15" type="ORF">SAMN04488542_1073</name>
</gene>
<comment type="catalytic activity">
    <reaction evidence="1">
        <text>ATP + protein L-histidine = ADP + protein N-phospho-L-histidine.</text>
        <dbReference type="EC" id="2.7.13.3"/>
    </reaction>
</comment>
<evidence type="ECO:0000256" key="1">
    <source>
        <dbReference type="ARBA" id="ARBA00000085"/>
    </source>
</evidence>
<dbReference type="InterPro" id="IPR003661">
    <property type="entry name" value="HisK_dim/P_dom"/>
</dbReference>
<dbReference type="InterPro" id="IPR003594">
    <property type="entry name" value="HATPase_dom"/>
</dbReference>
<keyword evidence="7" id="KW-0547">Nucleotide-binding</keyword>
<dbReference type="SMART" id="SM00388">
    <property type="entry name" value="HisKA"/>
    <property type="match status" value="1"/>
</dbReference>
<dbReference type="InterPro" id="IPR003660">
    <property type="entry name" value="HAMP_dom"/>
</dbReference>
<evidence type="ECO:0000256" key="2">
    <source>
        <dbReference type="ARBA" id="ARBA00004651"/>
    </source>
</evidence>
<dbReference type="PRINTS" id="PR00344">
    <property type="entry name" value="BCTRLSENSOR"/>
</dbReference>
<dbReference type="Pfam" id="PF00512">
    <property type="entry name" value="HisKA"/>
    <property type="match status" value="1"/>
</dbReference>
<dbReference type="Pfam" id="PF00672">
    <property type="entry name" value="HAMP"/>
    <property type="match status" value="1"/>
</dbReference>
<protein>
    <recommendedName>
        <fullName evidence="3">histidine kinase</fullName>
        <ecNumber evidence="3">2.7.13.3</ecNumber>
    </recommendedName>
</protein>
<sequence>MNMKQWMNKWVITLLVSVLILSGCGLYLLIERSNRNHSLLENKSASSAMNQARLLASETMTYLEQHHYSIEEHSDQLQRMCSEQNLNLLLVDLKGNVIFNSDSEHPQSVIDIKTTIYYDHYPTTNNSSELKFVFPVTDMASGQQVANAIFTVPEKFLNIPKDSTTTYIFTMAIIISILIVFMLVILFRRKMQQEMITPVQQLKRHAEVILKGDYEQRVEYVHGGEMGELYSMFDQMRMEIMDLNQRRDAGEKAHKELISNISHDLKTPLATIRAYIEAVRDGVCPDMDTLMEYIQVMHAQSDKMTALIDDLFVHAIRELGQITVRLTEQYSRPLFTQILTPIGHFVATRGVIYEGPDEVPDVLIKADAARIEQVVMNLVTNALKHTSAGDRISIHIEQIIELGPEYSGMQKNSNMLRIAVADTGEGILPKDIPFIFERYYQGQSDKPHTLGEKRSNGSGLGLSICKTIVEAHNGNISFHSSKNQGTTFYFTIPVH</sequence>
<dbReference type="SMART" id="SM00304">
    <property type="entry name" value="HAMP"/>
    <property type="match status" value="1"/>
</dbReference>
<feature type="transmembrane region" description="Helical" evidence="12">
    <location>
        <begin position="167"/>
        <end position="187"/>
    </location>
</feature>
<evidence type="ECO:0000256" key="10">
    <source>
        <dbReference type="ARBA" id="ARBA00023012"/>
    </source>
</evidence>
<keyword evidence="4" id="KW-1003">Cell membrane</keyword>
<dbReference type="GO" id="GO:0007234">
    <property type="term" value="P:osmosensory signaling via phosphorelay pathway"/>
    <property type="evidence" value="ECO:0007669"/>
    <property type="project" value="TreeGrafter"/>
</dbReference>